<evidence type="ECO:0000256" key="4">
    <source>
        <dbReference type="ARBA" id="ARBA00022989"/>
    </source>
</evidence>
<evidence type="ECO:0000256" key="1">
    <source>
        <dbReference type="ARBA" id="ARBA00004651"/>
    </source>
</evidence>
<evidence type="ECO:0000256" key="6">
    <source>
        <dbReference type="SAM" id="Phobius"/>
    </source>
</evidence>
<name>F2R6T0_STRVP</name>
<dbReference type="OrthoDB" id="3690525at2"/>
<keyword evidence="5 6" id="KW-0472">Membrane</keyword>
<dbReference type="AlphaFoldDB" id="F2R6T0"/>
<dbReference type="Proteomes" id="UP000006854">
    <property type="component" value="Chromosome"/>
</dbReference>
<keyword evidence="2" id="KW-1003">Cell membrane</keyword>
<protein>
    <recommendedName>
        <fullName evidence="9">MFS transporter</fullName>
    </recommendedName>
</protein>
<dbReference type="PANTHER" id="PTHR23513:SF11">
    <property type="entry name" value="STAPHYLOFERRIN A TRANSPORTER"/>
    <property type="match status" value="1"/>
</dbReference>
<dbReference type="Pfam" id="PF07690">
    <property type="entry name" value="MFS_1"/>
    <property type="match status" value="1"/>
</dbReference>
<dbReference type="GO" id="GO:0022857">
    <property type="term" value="F:transmembrane transporter activity"/>
    <property type="evidence" value="ECO:0007669"/>
    <property type="project" value="InterPro"/>
</dbReference>
<dbReference type="STRING" id="953739.SVEN_5423"/>
<dbReference type="InterPro" id="IPR036259">
    <property type="entry name" value="MFS_trans_sf"/>
</dbReference>
<feature type="transmembrane region" description="Helical" evidence="6">
    <location>
        <begin position="144"/>
        <end position="161"/>
    </location>
</feature>
<feature type="transmembrane region" description="Helical" evidence="6">
    <location>
        <begin position="332"/>
        <end position="353"/>
    </location>
</feature>
<dbReference type="InterPro" id="IPR011701">
    <property type="entry name" value="MFS"/>
</dbReference>
<organism evidence="7 8">
    <name type="scientific">Streptomyces venezuelae (strain ATCC 10712 / CBS 650.69 / DSM 40230 / JCM 4526 / NBRC 13096 / PD 04745)</name>
    <dbReference type="NCBI Taxonomy" id="953739"/>
    <lineage>
        <taxon>Bacteria</taxon>
        <taxon>Bacillati</taxon>
        <taxon>Actinomycetota</taxon>
        <taxon>Actinomycetes</taxon>
        <taxon>Kitasatosporales</taxon>
        <taxon>Streptomycetaceae</taxon>
        <taxon>Streptomyces</taxon>
    </lineage>
</organism>
<dbReference type="PANTHER" id="PTHR23513">
    <property type="entry name" value="INTEGRAL MEMBRANE EFFLUX PROTEIN-RELATED"/>
    <property type="match status" value="1"/>
</dbReference>
<feature type="transmembrane region" description="Helical" evidence="6">
    <location>
        <begin position="117"/>
        <end position="138"/>
    </location>
</feature>
<proteinExistence type="predicted"/>
<dbReference type="SUPFAM" id="SSF103473">
    <property type="entry name" value="MFS general substrate transporter"/>
    <property type="match status" value="1"/>
</dbReference>
<accession>F2R6T0</accession>
<dbReference type="KEGG" id="sve:SVEN_5423"/>
<feature type="transmembrane region" description="Helical" evidence="6">
    <location>
        <begin position="77"/>
        <end position="96"/>
    </location>
</feature>
<keyword evidence="8" id="KW-1185">Reference proteome</keyword>
<evidence type="ECO:0000313" key="8">
    <source>
        <dbReference type="Proteomes" id="UP000006854"/>
    </source>
</evidence>
<sequence length="422" mass="40349">MSGPALMLAGFALAGSTTDASSLLAGLTVAAAVGGPVLGALLDRARRPGRLLAGALVLYAAGLATVLVGLGDWPFPVTVLVAVAAGLLGPALSGGWTAQLPRVVGRARLPRANALDAMTFSAASLAGPALAGGVAGALGATTAVAVSVALVVVALPAAWALPAAEGLLAAGGPPSAGVLPAGGALPGVGVLPPAEGLPSARVLPAGGGLSVAPSRIGAAARSVSGDLAAGLRTIVGRPALARATVTSVVSCAAQGMLMACAAPLGERVLGGAERSAMLLTCVAVSALAADAVLARFPRAVAPDTVVWAAALVQAAGLGLVAVAAVAGQGLTLIVAAFVLGIGEGPQLAALFAVRHRESPERLRGQIFTTGASLKITGFALGAAAAGPVASRSLTAAAAAAAGVALLAALAPWSMRMAARARP</sequence>
<comment type="subcellular location">
    <subcellularLocation>
        <location evidence="1">Cell membrane</location>
        <topology evidence="1">Multi-pass membrane protein</topology>
    </subcellularLocation>
</comment>
<keyword evidence="4 6" id="KW-1133">Transmembrane helix</keyword>
<evidence type="ECO:0008006" key="9">
    <source>
        <dbReference type="Google" id="ProtNLM"/>
    </source>
</evidence>
<dbReference type="Gene3D" id="1.20.1250.20">
    <property type="entry name" value="MFS general substrate transporter like domains"/>
    <property type="match status" value="1"/>
</dbReference>
<dbReference type="eggNOG" id="COG2814">
    <property type="taxonomic scope" value="Bacteria"/>
</dbReference>
<feature type="transmembrane region" description="Helical" evidence="6">
    <location>
        <begin position="305"/>
        <end position="326"/>
    </location>
</feature>
<feature type="transmembrane region" description="Helical" evidence="6">
    <location>
        <begin position="24"/>
        <end position="42"/>
    </location>
</feature>
<evidence type="ECO:0000313" key="7">
    <source>
        <dbReference type="EMBL" id="CCA58709.1"/>
    </source>
</evidence>
<dbReference type="PATRIC" id="fig|953739.5.peg.565"/>
<dbReference type="HOGENOM" id="CLU_043762_0_0_11"/>
<keyword evidence="3 6" id="KW-0812">Transmembrane</keyword>
<evidence type="ECO:0000256" key="5">
    <source>
        <dbReference type="ARBA" id="ARBA00023136"/>
    </source>
</evidence>
<feature type="transmembrane region" description="Helical" evidence="6">
    <location>
        <begin position="365"/>
        <end position="386"/>
    </location>
</feature>
<gene>
    <name evidence="7" type="ordered locus">SVEN_5423</name>
</gene>
<dbReference type="GO" id="GO:0005886">
    <property type="term" value="C:plasma membrane"/>
    <property type="evidence" value="ECO:0007669"/>
    <property type="project" value="UniProtKB-SubCell"/>
</dbReference>
<feature type="transmembrane region" description="Helical" evidence="6">
    <location>
        <begin position="392"/>
        <end position="412"/>
    </location>
</feature>
<evidence type="ECO:0000256" key="2">
    <source>
        <dbReference type="ARBA" id="ARBA00022475"/>
    </source>
</evidence>
<reference evidence="7 8" key="1">
    <citation type="journal article" date="2011" name="BMC Genomics">
        <title>Genome-wide analysis of the role of GlnR in Streptomyces venezuelae provides new insights into global nitrogen regulation in actinomycetes.</title>
        <authorList>
            <person name="Pullan S.T."/>
            <person name="Bibb M.J."/>
            <person name="Merrick M."/>
        </authorList>
    </citation>
    <scope>NUCLEOTIDE SEQUENCE [LARGE SCALE GENOMIC DNA]</scope>
    <source>
        <strain evidence="8">ATCC 10712 / CBS 650.69 / DSM 40230 / JCM 4526 / NBRC 13096 / PD 04745</strain>
    </source>
</reference>
<evidence type="ECO:0000256" key="3">
    <source>
        <dbReference type="ARBA" id="ARBA00022692"/>
    </source>
</evidence>
<dbReference type="EMBL" id="FR845719">
    <property type="protein sequence ID" value="CCA58709.1"/>
    <property type="molecule type" value="Genomic_DNA"/>
</dbReference>
<feature type="transmembrane region" description="Helical" evidence="6">
    <location>
        <begin position="51"/>
        <end position="71"/>
    </location>
</feature>